<accession>A0A8J3G976</accession>
<dbReference type="PROSITE" id="PS51898">
    <property type="entry name" value="TYR_RECOMBINASE"/>
    <property type="match status" value="1"/>
</dbReference>
<dbReference type="GO" id="GO:0003677">
    <property type="term" value="F:DNA binding"/>
    <property type="evidence" value="ECO:0007669"/>
    <property type="project" value="UniProtKB-UniRule"/>
</dbReference>
<evidence type="ECO:0000313" key="9">
    <source>
        <dbReference type="Proteomes" id="UP000598271"/>
    </source>
</evidence>
<comment type="caution">
    <text evidence="8">The sequence shown here is derived from an EMBL/GenBank/DDBJ whole genome shotgun (WGS) entry which is preliminary data.</text>
</comment>
<dbReference type="SUPFAM" id="SSF56349">
    <property type="entry name" value="DNA breaking-rejoining enzymes"/>
    <property type="match status" value="1"/>
</dbReference>
<name>A0A8J3G976_9BACT</name>
<dbReference type="PANTHER" id="PTHR30349">
    <property type="entry name" value="PHAGE INTEGRASE-RELATED"/>
    <property type="match status" value="1"/>
</dbReference>
<dbReference type="Gene3D" id="1.10.443.10">
    <property type="entry name" value="Intergrase catalytic core"/>
    <property type="match status" value="1"/>
</dbReference>
<reference evidence="8 9" key="1">
    <citation type="journal article" date="2014" name="Int. J. Syst. Evol. Microbiol.">
        <title>Complete genome sequence of Corynebacterium casei LMG S-19264T (=DSM 44701T), isolated from a smear-ripened cheese.</title>
        <authorList>
            <consortium name="US DOE Joint Genome Institute (JGI-PGF)"/>
            <person name="Walter F."/>
            <person name="Albersmeier A."/>
            <person name="Kalinowski J."/>
            <person name="Ruckert C."/>
        </authorList>
    </citation>
    <scope>NUCLEOTIDE SEQUENCE [LARGE SCALE GENOMIC DNA]</scope>
    <source>
        <strain evidence="8 9">KCTC 12866</strain>
    </source>
</reference>
<dbReference type="InterPro" id="IPR011010">
    <property type="entry name" value="DNA_brk_join_enz"/>
</dbReference>
<sequence>MPSFLEKYPFREAFLSDSKGDLSKKWYINYYAWSEQKGKLIRKRVVINHPTAKERYAQAKIIIEAINAELKAGAVVEPIPYVEPEVSPSMAMEKAVAFYLSAKEKEVGKNTIKTYKKDLRAFSVWLKEADLEKLPLNEFDLQDVFDFSDYLDRRKSPKTGKIGMAKKTYSNIIGTMRGMWAMLIGREIISENPFLKVKKRKGGRTQHIPYVPWQVREYKNICLRQVQDRQLWLFVNFIYFCFLRPREEAQKLQIKHILKRTLIIPGDLAKNNNSEHVRIPKGLEDLIVEYKLRSYPPGYYVFSKKGEPGPQPVNDKYFWEHNKKILQLAGFTDQDYDLYGWKHTGVIKLYQATKDIKLVQVQCRHKDISTTDIYLRDLGLFLDQDALDIFPDPEKD</sequence>
<evidence type="ECO:0000256" key="1">
    <source>
        <dbReference type="ARBA" id="ARBA00008857"/>
    </source>
</evidence>
<evidence type="ECO:0000256" key="4">
    <source>
        <dbReference type="ARBA" id="ARBA00023172"/>
    </source>
</evidence>
<dbReference type="InterPro" id="IPR044068">
    <property type="entry name" value="CB"/>
</dbReference>
<dbReference type="CDD" id="cd00397">
    <property type="entry name" value="DNA_BRE_C"/>
    <property type="match status" value="1"/>
</dbReference>
<feature type="domain" description="Core-binding (CB)" evidence="7">
    <location>
        <begin position="90"/>
        <end position="184"/>
    </location>
</feature>
<proteinExistence type="inferred from homology"/>
<dbReference type="EMBL" id="BMXF01000001">
    <property type="protein sequence ID" value="GHB64289.1"/>
    <property type="molecule type" value="Genomic_DNA"/>
</dbReference>
<organism evidence="8 9">
    <name type="scientific">Persicitalea jodogahamensis</name>
    <dbReference type="NCBI Taxonomy" id="402147"/>
    <lineage>
        <taxon>Bacteria</taxon>
        <taxon>Pseudomonadati</taxon>
        <taxon>Bacteroidota</taxon>
        <taxon>Cytophagia</taxon>
        <taxon>Cytophagales</taxon>
        <taxon>Spirosomataceae</taxon>
        <taxon>Persicitalea</taxon>
    </lineage>
</organism>
<dbReference type="PANTHER" id="PTHR30349:SF64">
    <property type="entry name" value="PROPHAGE INTEGRASE INTD-RELATED"/>
    <property type="match status" value="1"/>
</dbReference>
<protein>
    <submittedName>
        <fullName evidence="8">Uncharacterized protein</fullName>
    </submittedName>
</protein>
<evidence type="ECO:0000256" key="3">
    <source>
        <dbReference type="ARBA" id="ARBA00023125"/>
    </source>
</evidence>
<dbReference type="InterPro" id="IPR013762">
    <property type="entry name" value="Integrase-like_cat_sf"/>
</dbReference>
<comment type="similarity">
    <text evidence="1">Belongs to the 'phage' integrase family.</text>
</comment>
<dbReference type="Pfam" id="PF00589">
    <property type="entry name" value="Phage_integrase"/>
    <property type="match status" value="1"/>
</dbReference>
<dbReference type="AlphaFoldDB" id="A0A8J3G976"/>
<gene>
    <name evidence="8" type="ORF">GCM10007390_17720</name>
</gene>
<dbReference type="InterPro" id="IPR004107">
    <property type="entry name" value="Integrase_SAM-like_N"/>
</dbReference>
<keyword evidence="3 5" id="KW-0238">DNA-binding</keyword>
<dbReference type="InterPro" id="IPR002104">
    <property type="entry name" value="Integrase_catalytic"/>
</dbReference>
<dbReference type="GO" id="GO:0015074">
    <property type="term" value="P:DNA integration"/>
    <property type="evidence" value="ECO:0007669"/>
    <property type="project" value="UniProtKB-KW"/>
</dbReference>
<evidence type="ECO:0000313" key="8">
    <source>
        <dbReference type="EMBL" id="GHB64289.1"/>
    </source>
</evidence>
<evidence type="ECO:0000256" key="2">
    <source>
        <dbReference type="ARBA" id="ARBA00022908"/>
    </source>
</evidence>
<evidence type="ECO:0000259" key="6">
    <source>
        <dbReference type="PROSITE" id="PS51898"/>
    </source>
</evidence>
<keyword evidence="2" id="KW-0229">DNA integration</keyword>
<dbReference type="RefSeq" id="WP_189563947.1">
    <property type="nucleotide sequence ID" value="NZ_BMXF01000001.1"/>
</dbReference>
<dbReference type="PROSITE" id="PS51900">
    <property type="entry name" value="CB"/>
    <property type="match status" value="1"/>
</dbReference>
<keyword evidence="4" id="KW-0233">DNA recombination</keyword>
<keyword evidence="9" id="KW-1185">Reference proteome</keyword>
<dbReference type="GO" id="GO:0006310">
    <property type="term" value="P:DNA recombination"/>
    <property type="evidence" value="ECO:0007669"/>
    <property type="project" value="UniProtKB-KW"/>
</dbReference>
<dbReference type="InterPro" id="IPR010998">
    <property type="entry name" value="Integrase_recombinase_N"/>
</dbReference>
<dbReference type="Pfam" id="PF02899">
    <property type="entry name" value="Phage_int_SAM_1"/>
    <property type="match status" value="1"/>
</dbReference>
<feature type="domain" description="Tyr recombinase" evidence="6">
    <location>
        <begin position="204"/>
        <end position="389"/>
    </location>
</feature>
<evidence type="ECO:0000256" key="5">
    <source>
        <dbReference type="PROSITE-ProRule" id="PRU01248"/>
    </source>
</evidence>
<dbReference type="InterPro" id="IPR050090">
    <property type="entry name" value="Tyrosine_recombinase_XerCD"/>
</dbReference>
<dbReference type="Gene3D" id="1.10.150.130">
    <property type="match status" value="1"/>
</dbReference>
<evidence type="ECO:0000259" key="7">
    <source>
        <dbReference type="PROSITE" id="PS51900"/>
    </source>
</evidence>
<dbReference type="Proteomes" id="UP000598271">
    <property type="component" value="Unassembled WGS sequence"/>
</dbReference>